<reference evidence="9" key="1">
    <citation type="submission" date="2015-12" db="EMBL/GenBank/DDBJ databases">
        <title>De novo transcriptome assembly of four potential Pierce s Disease insect vectors from Arizona vineyards.</title>
        <authorList>
            <person name="Tassone E.E."/>
        </authorList>
    </citation>
    <scope>NUCLEOTIDE SEQUENCE</scope>
</reference>
<comment type="subcellular location">
    <subcellularLocation>
        <location evidence="1">Cell membrane</location>
    </subcellularLocation>
</comment>
<accession>A0A1B6E072</accession>
<dbReference type="GO" id="GO:0005737">
    <property type="term" value="C:cytoplasm"/>
    <property type="evidence" value="ECO:0007669"/>
    <property type="project" value="TreeGrafter"/>
</dbReference>
<evidence type="ECO:0000256" key="5">
    <source>
        <dbReference type="ARBA" id="ARBA00022989"/>
    </source>
</evidence>
<dbReference type="EMBL" id="GEDC01005988">
    <property type="protein sequence ID" value="JAS31310.1"/>
    <property type="molecule type" value="Transcribed_RNA"/>
</dbReference>
<organism evidence="9">
    <name type="scientific">Clastoptera arizonana</name>
    <name type="common">Arizona spittle bug</name>
    <dbReference type="NCBI Taxonomy" id="38151"/>
    <lineage>
        <taxon>Eukaryota</taxon>
        <taxon>Metazoa</taxon>
        <taxon>Ecdysozoa</taxon>
        <taxon>Arthropoda</taxon>
        <taxon>Hexapoda</taxon>
        <taxon>Insecta</taxon>
        <taxon>Pterygota</taxon>
        <taxon>Neoptera</taxon>
        <taxon>Paraneoptera</taxon>
        <taxon>Hemiptera</taxon>
        <taxon>Auchenorrhyncha</taxon>
        <taxon>Cercopoidea</taxon>
        <taxon>Clastopteridae</taxon>
        <taxon>Clastoptera</taxon>
    </lineage>
</organism>
<dbReference type="PANTHER" id="PTHR11923:SF50">
    <property type="entry name" value="GH19047P"/>
    <property type="match status" value="1"/>
</dbReference>
<comment type="similarity">
    <text evidence="2">Belongs to the CD36 family.</text>
</comment>
<name>A0A1B6E072_9HEMI</name>
<evidence type="ECO:0000256" key="8">
    <source>
        <dbReference type="SAM" id="Phobius"/>
    </source>
</evidence>
<sequence length="204" mass="23347">MDGEQYKTDTFLNKIKKFFIGKSNTTRTKPSCAIVTISVIFIWSLIGFCVMWCTDLYLSSILEQMTITEGSDIFKAWSSPPVKPLICAHVFNYTNVERFKTGLDLKLKLEEVGPYCYRETLKKTNIKFNNNGTVTYSDKRTHIFEPNRSKGNLEDLIVVPNIPVLLATAKIENSNLFDIYFGLLNIVFGKMEASIKLKAHDYLF</sequence>
<feature type="transmembrane region" description="Helical" evidence="8">
    <location>
        <begin position="33"/>
        <end position="58"/>
    </location>
</feature>
<dbReference type="PRINTS" id="PR01609">
    <property type="entry name" value="CD36FAMILY"/>
</dbReference>
<dbReference type="InterPro" id="IPR002159">
    <property type="entry name" value="CD36_fam"/>
</dbReference>
<evidence type="ECO:0000256" key="6">
    <source>
        <dbReference type="ARBA" id="ARBA00023136"/>
    </source>
</evidence>
<keyword evidence="5 8" id="KW-1133">Transmembrane helix</keyword>
<evidence type="ECO:0000256" key="4">
    <source>
        <dbReference type="ARBA" id="ARBA00022692"/>
    </source>
</evidence>
<keyword evidence="6 8" id="KW-0472">Membrane</keyword>
<dbReference type="GO" id="GO:0005044">
    <property type="term" value="F:scavenger receptor activity"/>
    <property type="evidence" value="ECO:0007669"/>
    <property type="project" value="TreeGrafter"/>
</dbReference>
<evidence type="ECO:0000256" key="1">
    <source>
        <dbReference type="ARBA" id="ARBA00004236"/>
    </source>
</evidence>
<proteinExistence type="inferred from homology"/>
<dbReference type="Pfam" id="PF01130">
    <property type="entry name" value="CD36"/>
    <property type="match status" value="1"/>
</dbReference>
<evidence type="ECO:0000256" key="3">
    <source>
        <dbReference type="ARBA" id="ARBA00022475"/>
    </source>
</evidence>
<evidence type="ECO:0000313" key="9">
    <source>
        <dbReference type="EMBL" id="JAS31310.1"/>
    </source>
</evidence>
<keyword evidence="4 8" id="KW-0812">Transmembrane</keyword>
<keyword evidence="3" id="KW-1003">Cell membrane</keyword>
<dbReference type="AlphaFoldDB" id="A0A1B6E072"/>
<protein>
    <submittedName>
        <fullName evidence="9">Uncharacterized protein</fullName>
    </submittedName>
</protein>
<feature type="non-terminal residue" evidence="9">
    <location>
        <position position="204"/>
    </location>
</feature>
<gene>
    <name evidence="9" type="ORF">g.17243</name>
</gene>
<dbReference type="PANTHER" id="PTHR11923">
    <property type="entry name" value="SCAVENGER RECEPTOR CLASS B TYPE-1 SR-B1"/>
    <property type="match status" value="1"/>
</dbReference>
<evidence type="ECO:0000256" key="7">
    <source>
        <dbReference type="ARBA" id="ARBA00023180"/>
    </source>
</evidence>
<dbReference type="GO" id="GO:0005886">
    <property type="term" value="C:plasma membrane"/>
    <property type="evidence" value="ECO:0007669"/>
    <property type="project" value="UniProtKB-SubCell"/>
</dbReference>
<evidence type="ECO:0000256" key="2">
    <source>
        <dbReference type="ARBA" id="ARBA00010532"/>
    </source>
</evidence>
<keyword evidence="7" id="KW-0325">Glycoprotein</keyword>